<dbReference type="SMART" id="SM00283">
    <property type="entry name" value="MA"/>
    <property type="match status" value="1"/>
</dbReference>
<keyword evidence="3" id="KW-0807">Transducer</keyword>
<gene>
    <name evidence="5" type="ORF">HY834_02935</name>
</gene>
<comment type="similarity">
    <text evidence="2">Belongs to the methyl-accepting chemotaxis (MCP) protein family.</text>
</comment>
<accession>A0A933KXZ3</accession>
<dbReference type="PANTHER" id="PTHR43531">
    <property type="entry name" value="PROTEIN ICFG"/>
    <property type="match status" value="1"/>
</dbReference>
<feature type="domain" description="Methyl-accepting transducer" evidence="4">
    <location>
        <begin position="293"/>
        <end position="509"/>
    </location>
</feature>
<dbReference type="Gene3D" id="1.10.287.950">
    <property type="entry name" value="Methyl-accepting chemotaxis protein"/>
    <property type="match status" value="1"/>
</dbReference>
<dbReference type="EMBL" id="JACRAF010000008">
    <property type="protein sequence ID" value="MBI4920679.1"/>
    <property type="molecule type" value="Genomic_DNA"/>
</dbReference>
<dbReference type="GO" id="GO:0005886">
    <property type="term" value="C:plasma membrane"/>
    <property type="evidence" value="ECO:0007669"/>
    <property type="project" value="TreeGrafter"/>
</dbReference>
<dbReference type="PANTHER" id="PTHR43531:SF11">
    <property type="entry name" value="METHYL-ACCEPTING CHEMOTAXIS PROTEIN 3"/>
    <property type="match status" value="1"/>
</dbReference>
<comment type="caution">
    <text evidence="5">The sequence shown here is derived from an EMBL/GenBank/DDBJ whole genome shotgun (WGS) entry which is preliminary data.</text>
</comment>
<dbReference type="GO" id="GO:0006935">
    <property type="term" value="P:chemotaxis"/>
    <property type="evidence" value="ECO:0007669"/>
    <property type="project" value="UniProtKB-KW"/>
</dbReference>
<protein>
    <recommendedName>
        <fullName evidence="4">Methyl-accepting transducer domain-containing protein</fullName>
    </recommendedName>
</protein>
<dbReference type="GO" id="GO:0007165">
    <property type="term" value="P:signal transduction"/>
    <property type="evidence" value="ECO:0007669"/>
    <property type="project" value="UniProtKB-KW"/>
</dbReference>
<evidence type="ECO:0000313" key="5">
    <source>
        <dbReference type="EMBL" id="MBI4920679.1"/>
    </source>
</evidence>
<evidence type="ECO:0000256" key="3">
    <source>
        <dbReference type="PROSITE-ProRule" id="PRU00284"/>
    </source>
</evidence>
<evidence type="ECO:0000256" key="2">
    <source>
        <dbReference type="ARBA" id="ARBA00029447"/>
    </source>
</evidence>
<keyword evidence="1" id="KW-0145">Chemotaxis</keyword>
<dbReference type="PROSITE" id="PS50111">
    <property type="entry name" value="CHEMOTAXIS_TRANSDUC_2"/>
    <property type="match status" value="1"/>
</dbReference>
<proteinExistence type="inferred from homology"/>
<dbReference type="InterPro" id="IPR004089">
    <property type="entry name" value="MCPsignal_dom"/>
</dbReference>
<dbReference type="SUPFAM" id="SSF58104">
    <property type="entry name" value="Methyl-accepting chemotaxis protein (MCP) signaling domain"/>
    <property type="match status" value="1"/>
</dbReference>
<dbReference type="Proteomes" id="UP000782610">
    <property type="component" value="Unassembled WGS sequence"/>
</dbReference>
<reference evidence="5" key="1">
    <citation type="submission" date="2020-07" db="EMBL/GenBank/DDBJ databases">
        <title>Huge and variable diversity of episymbiotic CPR bacteria and DPANN archaea in groundwater ecosystems.</title>
        <authorList>
            <person name="He C.Y."/>
            <person name="Keren R."/>
            <person name="Whittaker M."/>
            <person name="Farag I.F."/>
            <person name="Doudna J."/>
            <person name="Cate J.H.D."/>
            <person name="Banfield J.F."/>
        </authorList>
    </citation>
    <scope>NUCLEOTIDE SEQUENCE</scope>
    <source>
        <strain evidence="5">NC_groundwater_1586_Pr3_B-0.1um_66_15</strain>
    </source>
</reference>
<evidence type="ECO:0000256" key="1">
    <source>
        <dbReference type="ARBA" id="ARBA00022500"/>
    </source>
</evidence>
<dbReference type="Pfam" id="PF00015">
    <property type="entry name" value="MCPsignal"/>
    <property type="match status" value="1"/>
</dbReference>
<sequence>MRRTRVALIVDLVWLAAVAAAGAGLWAFGFGWVGLGLASLLTIGAFGGSIMLASAIERGVQQKLAELGRAVGAASSKDMHDGVSIEAIIANLAGRLERASQFKAAFAGLSQPALVAAADGEILGVSRGLAAIEPDAVEGGNIARVFGEGYRVGGTAANELVSLGEARYAAHQRVAGSGRLVIELVPAGAYIADDDLDAFAAALAGGQTSFRFDAKALAASPALRLLGEGLESLDLGVQALARLSEGEALTAEMRRANSGISPQVRDLGDLLAAVIEERDEHAEQRALLERKCDAVLNAIDKYRASVVSIAEYADGARTGLTVAGQAVERGREKAKSVRTLGREAKGLLGDAARVADRANQAAGSTDVATAEIDKLVAAIEDVSFRTNLLALNAAVEAARAGEKGAGFAVVADEVRMLAQLTQKTARDIRSVVGVSRGQSGAGIAEAENLRNILGDLTRHLENLSNETDMISGALDEGSGAISRLDTHVSSMEDTASRAQTLPARRQQRAVNGQ</sequence>
<dbReference type="InterPro" id="IPR051310">
    <property type="entry name" value="MCP_chemotaxis"/>
</dbReference>
<evidence type="ECO:0000313" key="6">
    <source>
        <dbReference type="Proteomes" id="UP000782610"/>
    </source>
</evidence>
<name>A0A933KXZ3_9HYPH</name>
<dbReference type="GO" id="GO:0004888">
    <property type="term" value="F:transmembrane signaling receptor activity"/>
    <property type="evidence" value="ECO:0007669"/>
    <property type="project" value="TreeGrafter"/>
</dbReference>
<organism evidence="5 6">
    <name type="scientific">Devosia nanyangense</name>
    <dbReference type="NCBI Taxonomy" id="1228055"/>
    <lineage>
        <taxon>Bacteria</taxon>
        <taxon>Pseudomonadati</taxon>
        <taxon>Pseudomonadota</taxon>
        <taxon>Alphaproteobacteria</taxon>
        <taxon>Hyphomicrobiales</taxon>
        <taxon>Devosiaceae</taxon>
        <taxon>Devosia</taxon>
    </lineage>
</organism>
<dbReference type="AlphaFoldDB" id="A0A933KXZ3"/>
<evidence type="ECO:0000259" key="4">
    <source>
        <dbReference type="PROSITE" id="PS50111"/>
    </source>
</evidence>